<dbReference type="OrthoDB" id="5428863at2759"/>
<keyword evidence="3" id="KW-1185">Reference proteome</keyword>
<gene>
    <name evidence="2" type="ORF">DEBURN_LOCUS11607</name>
</gene>
<evidence type="ECO:0000313" key="2">
    <source>
        <dbReference type="EMBL" id="CAG8656140.1"/>
    </source>
</evidence>
<protein>
    <submittedName>
        <fullName evidence="2">11915_t:CDS:1</fullName>
    </submittedName>
</protein>
<dbReference type="EMBL" id="CAJVPK010007395">
    <property type="protein sequence ID" value="CAG8656140.1"/>
    <property type="molecule type" value="Genomic_DNA"/>
</dbReference>
<evidence type="ECO:0000256" key="1">
    <source>
        <dbReference type="SAM" id="MobiDB-lite"/>
    </source>
</evidence>
<sequence>KVEVNYEKDPESVLREVMLIAANNNYGEPLSWSGWVPAIDESGSSSVTGGIKVDYNPEEGKLGFEPNEGIKIQASEYVIGKKSSEKLTLSGTKEGIEAVSEDDAESKKEQKDNLRHRIDLVRIEEGYKKLEELKTKEKTFIIGLDNQQYQTQIEIPPKE</sequence>
<proteinExistence type="predicted"/>
<evidence type="ECO:0000313" key="3">
    <source>
        <dbReference type="Proteomes" id="UP000789706"/>
    </source>
</evidence>
<organism evidence="2 3">
    <name type="scientific">Diversispora eburnea</name>
    <dbReference type="NCBI Taxonomy" id="1213867"/>
    <lineage>
        <taxon>Eukaryota</taxon>
        <taxon>Fungi</taxon>
        <taxon>Fungi incertae sedis</taxon>
        <taxon>Mucoromycota</taxon>
        <taxon>Glomeromycotina</taxon>
        <taxon>Glomeromycetes</taxon>
        <taxon>Diversisporales</taxon>
        <taxon>Diversisporaceae</taxon>
        <taxon>Diversispora</taxon>
    </lineage>
</organism>
<dbReference type="Proteomes" id="UP000789706">
    <property type="component" value="Unassembled WGS sequence"/>
</dbReference>
<dbReference type="AlphaFoldDB" id="A0A9N9E2P1"/>
<reference evidence="2" key="1">
    <citation type="submission" date="2021-06" db="EMBL/GenBank/DDBJ databases">
        <authorList>
            <person name="Kallberg Y."/>
            <person name="Tangrot J."/>
            <person name="Rosling A."/>
        </authorList>
    </citation>
    <scope>NUCLEOTIDE SEQUENCE</scope>
    <source>
        <strain evidence="2">AZ414A</strain>
    </source>
</reference>
<name>A0A9N9E2P1_9GLOM</name>
<accession>A0A9N9E2P1</accession>
<feature type="non-terminal residue" evidence="2">
    <location>
        <position position="1"/>
    </location>
</feature>
<feature type="region of interest" description="Disordered" evidence="1">
    <location>
        <begin position="87"/>
        <end position="113"/>
    </location>
</feature>
<comment type="caution">
    <text evidence="2">The sequence shown here is derived from an EMBL/GenBank/DDBJ whole genome shotgun (WGS) entry which is preliminary data.</text>
</comment>